<feature type="region of interest" description="Disordered" evidence="1">
    <location>
        <begin position="792"/>
        <end position="816"/>
    </location>
</feature>
<evidence type="ECO:0000256" key="1">
    <source>
        <dbReference type="SAM" id="MobiDB-lite"/>
    </source>
</evidence>
<dbReference type="RefSeq" id="WP_268917552.1">
    <property type="nucleotide sequence ID" value="NZ_JAPTMY010000016.1"/>
</dbReference>
<dbReference type="Pfam" id="PF21027">
    <property type="entry name" value="Sde0182_C"/>
    <property type="match status" value="1"/>
</dbReference>
<dbReference type="InterPro" id="IPR011050">
    <property type="entry name" value="Pectin_lyase_fold/virulence"/>
</dbReference>
<dbReference type="EMBL" id="JAPTMY010000016">
    <property type="protein sequence ID" value="MCZ0858090.1"/>
    <property type="molecule type" value="Genomic_DNA"/>
</dbReference>
<keyword evidence="2" id="KW-0732">Signal</keyword>
<dbReference type="Pfam" id="PF07632">
    <property type="entry name" value="Sde182_NH-like"/>
    <property type="match status" value="2"/>
</dbReference>
<dbReference type="InterPro" id="IPR048527">
    <property type="entry name" value="Sde182_C"/>
</dbReference>
<evidence type="ECO:0000256" key="2">
    <source>
        <dbReference type="SAM" id="SignalP"/>
    </source>
</evidence>
<reference evidence="5" key="1">
    <citation type="submission" date="2022-10" db="EMBL/GenBank/DDBJ databases">
        <title>Genome sequence of Actinomyces israelii ATCC 10048.</title>
        <authorList>
            <person name="Watt R.M."/>
            <person name="Tong W.M."/>
        </authorList>
    </citation>
    <scope>NUCLEOTIDE SEQUENCE</scope>
    <source>
        <strain evidence="5">ATCC 10048</strain>
    </source>
</reference>
<dbReference type="SUPFAM" id="SSF51126">
    <property type="entry name" value="Pectin lyase-like"/>
    <property type="match status" value="1"/>
</dbReference>
<feature type="domain" description="Cellulose-binding Sde182 nucleoside hydrolase-like" evidence="3">
    <location>
        <begin position="467"/>
        <end position="587"/>
    </location>
</feature>
<evidence type="ECO:0000313" key="6">
    <source>
        <dbReference type="Proteomes" id="UP001072034"/>
    </source>
</evidence>
<feature type="domain" description="Cellulose-binding Sde182 C-terminal" evidence="4">
    <location>
        <begin position="907"/>
        <end position="988"/>
    </location>
</feature>
<comment type="caution">
    <text evidence="5">The sequence shown here is derived from an EMBL/GenBank/DDBJ whole genome shotgun (WGS) entry which is preliminary data.</text>
</comment>
<evidence type="ECO:0000259" key="4">
    <source>
        <dbReference type="Pfam" id="PF21027"/>
    </source>
</evidence>
<dbReference type="InterPro" id="IPR036452">
    <property type="entry name" value="Ribo_hydro-like"/>
</dbReference>
<dbReference type="Gene3D" id="2.60.40.10">
    <property type="entry name" value="Immunoglobulins"/>
    <property type="match status" value="1"/>
</dbReference>
<dbReference type="Gene3D" id="3.90.245.10">
    <property type="entry name" value="Ribonucleoside hydrolase-like"/>
    <property type="match status" value="1"/>
</dbReference>
<accession>A0ABT4IA72</accession>
<feature type="chain" id="PRO_5046114626" evidence="2">
    <location>
        <begin position="31"/>
        <end position="989"/>
    </location>
</feature>
<proteinExistence type="predicted"/>
<name>A0ABT4IA72_9ACTO</name>
<keyword evidence="6" id="KW-1185">Reference proteome</keyword>
<protein>
    <submittedName>
        <fullName evidence="5">DUF1593 domain-containing protein</fullName>
    </submittedName>
</protein>
<feature type="region of interest" description="Disordered" evidence="1">
    <location>
        <begin position="829"/>
        <end position="848"/>
    </location>
</feature>
<sequence>MPDTGVAFALRRRSLLVGGLGLAAAGTLMACGSSGGTDAPSGFSTATGPFAGTDTATAAADAAVAPAYHEAAASNTSLSPGSWTGKVGDKEITLSGAYLVDGITATIDGGTFESTTADQTVFLVVGGGSLSITNARITKSGDASTDGRHGVDDAYNFYGLNSAVVAVGEGSTVTVNETTLTTAASGANAVIASGSATAQVTACAIATTGESSRGLHATYAGVITGSDLSIETQGAHCAAVATDRGSGTVTVEGANTFTTNGDGSPCLYSTGQITVSGLTGQANGAQAIVVEGKNHATVSGSTLTSASSRGGVMLYQSMSGDAADSDAATEVSTLALSDVTLTCTQDAPVLYVTNTSSRATLTRCTLTAPGGLARADEDRWGTSGSNGGTLALAMDATTSDGAITAGSSSSVTVTTANGGAATGATSGERHRLLSTPAAAPGVGGAAPRLWQARAMRKEAFPRTDRPRVVVTTVPGPDGLNSMIRLLTHANEIDLRGLVYAGSDCHWAGDPAHGIAPHRWPAPGETLHIDTAIDAYARVEETLRVHDPRFPTAAHLRSLVRTGNVAAAGEMDEVTPGSALIADLLRETALTPDGPAGIGALAASAVGDAPADATRPLFVQAWGGTSTIARALRSVEEELGTRPDWPVLKQRVLDRLVISSFGEQDPTLESYIRPAWPGLEHRDVATTAWGCLSRTVLAARDRELVGAGWTRRSVSARGPLGAAYRVWGDGRRMAAGFDAEDYFGESGRSEERLRGEGYRIWCPLQEPGSFISEGDTANFTPLVPNGLRSWEDAAFGGWGGRQTPDPDHPDTLTSGTVLARPGAPALARGGLVVDRAPGGPDGPDGPAPPEYHVTRWWRAVQNEFAARLAWSVAPRYEDANHPPLVLVAGAPATAEGGLARAVRPGEVVTLTATATDPDGDDVLLRWWAYPEAGASPCPVAPRLRDDGAGTAVVTVPAAAEPGQAIHLIAEGTDTGSPALTRYQRVVLTVA</sequence>
<feature type="domain" description="Cellulose-binding Sde182 nucleoside hydrolase-like" evidence="3">
    <location>
        <begin position="610"/>
        <end position="800"/>
    </location>
</feature>
<dbReference type="Gene3D" id="2.160.20.20">
    <property type="match status" value="1"/>
</dbReference>
<dbReference type="Proteomes" id="UP001072034">
    <property type="component" value="Unassembled WGS sequence"/>
</dbReference>
<organism evidence="5 6">
    <name type="scientific">Actinomyces israelii</name>
    <dbReference type="NCBI Taxonomy" id="1659"/>
    <lineage>
        <taxon>Bacteria</taxon>
        <taxon>Bacillati</taxon>
        <taxon>Actinomycetota</taxon>
        <taxon>Actinomycetes</taxon>
        <taxon>Actinomycetales</taxon>
        <taxon>Actinomycetaceae</taxon>
        <taxon>Actinomyces</taxon>
    </lineage>
</organism>
<evidence type="ECO:0000259" key="3">
    <source>
        <dbReference type="Pfam" id="PF07632"/>
    </source>
</evidence>
<dbReference type="InterPro" id="IPR013783">
    <property type="entry name" value="Ig-like_fold"/>
</dbReference>
<evidence type="ECO:0000313" key="5">
    <source>
        <dbReference type="EMBL" id="MCZ0858090.1"/>
    </source>
</evidence>
<dbReference type="InterPro" id="IPR012332">
    <property type="entry name" value="Autotransporter_pectin_lyase_C"/>
</dbReference>
<dbReference type="InterPro" id="IPR011483">
    <property type="entry name" value="Sde182_NH-like"/>
</dbReference>
<feature type="signal peptide" evidence="2">
    <location>
        <begin position="1"/>
        <end position="30"/>
    </location>
</feature>
<gene>
    <name evidence="5" type="ORF">OHJ16_08535</name>
</gene>